<accession>A0ABU2NW26</accession>
<evidence type="ECO:0000259" key="15">
    <source>
        <dbReference type="Pfam" id="PF00082"/>
    </source>
</evidence>
<evidence type="ECO:0000256" key="1">
    <source>
        <dbReference type="ARBA" id="ARBA00004162"/>
    </source>
</evidence>
<dbReference type="InterPro" id="IPR050131">
    <property type="entry name" value="Peptidase_S8_subtilisin-like"/>
</dbReference>
<dbReference type="NCBIfam" id="TIGR03921">
    <property type="entry name" value="T7SS_mycosin"/>
    <property type="match status" value="1"/>
</dbReference>
<dbReference type="PANTHER" id="PTHR43806">
    <property type="entry name" value="PEPTIDASE S8"/>
    <property type="match status" value="1"/>
</dbReference>
<feature type="active site" description="Charge relay system" evidence="10">
    <location>
        <position position="245"/>
    </location>
</feature>
<feature type="active site" description="Charge relay system" evidence="10">
    <location>
        <position position="53"/>
    </location>
</feature>
<dbReference type="PROSITE" id="PS51892">
    <property type="entry name" value="SUBTILASE"/>
    <property type="match status" value="1"/>
</dbReference>
<comment type="similarity">
    <text evidence="2 10">Belongs to the peptidase S8 family.</text>
</comment>
<evidence type="ECO:0000256" key="4">
    <source>
        <dbReference type="ARBA" id="ARBA00022670"/>
    </source>
</evidence>
<keyword evidence="9 13" id="KW-0472">Membrane</keyword>
<keyword evidence="14" id="KW-0732">Signal</keyword>
<dbReference type="GO" id="GO:0006508">
    <property type="term" value="P:proteolysis"/>
    <property type="evidence" value="ECO:0007669"/>
    <property type="project" value="UniProtKB-KW"/>
</dbReference>
<evidence type="ECO:0000313" key="16">
    <source>
        <dbReference type="EMBL" id="MDT0381195.1"/>
    </source>
</evidence>
<feature type="compositionally biased region" description="Low complexity" evidence="12">
    <location>
        <begin position="404"/>
        <end position="413"/>
    </location>
</feature>
<evidence type="ECO:0000256" key="3">
    <source>
        <dbReference type="ARBA" id="ARBA00022475"/>
    </source>
</evidence>
<dbReference type="Gene3D" id="3.40.50.200">
    <property type="entry name" value="Peptidase S8/S53 domain"/>
    <property type="match status" value="1"/>
</dbReference>
<protein>
    <submittedName>
        <fullName evidence="16">Type VII secretion-associated serine protease mycosin</fullName>
    </submittedName>
</protein>
<evidence type="ECO:0000256" key="6">
    <source>
        <dbReference type="ARBA" id="ARBA00022801"/>
    </source>
</evidence>
<feature type="chain" id="PRO_5047100947" evidence="14">
    <location>
        <begin position="19"/>
        <end position="434"/>
    </location>
</feature>
<dbReference type="SUPFAM" id="SSF52743">
    <property type="entry name" value="Subtilisin-like"/>
    <property type="match status" value="1"/>
</dbReference>
<dbReference type="GO" id="GO:0008233">
    <property type="term" value="F:peptidase activity"/>
    <property type="evidence" value="ECO:0007669"/>
    <property type="project" value="UniProtKB-KW"/>
</dbReference>
<dbReference type="PROSITE" id="PS00137">
    <property type="entry name" value="SUBTILASE_HIS"/>
    <property type="match status" value="1"/>
</dbReference>
<keyword evidence="3" id="KW-1003">Cell membrane</keyword>
<keyword evidence="17" id="KW-1185">Reference proteome</keyword>
<feature type="region of interest" description="Disordered" evidence="12">
    <location>
        <begin position="376"/>
        <end position="434"/>
    </location>
</feature>
<evidence type="ECO:0000256" key="13">
    <source>
        <dbReference type="SAM" id="Phobius"/>
    </source>
</evidence>
<keyword evidence="8 13" id="KW-1133">Transmembrane helix</keyword>
<dbReference type="InterPro" id="IPR000209">
    <property type="entry name" value="Peptidase_S8/S53_dom"/>
</dbReference>
<evidence type="ECO:0000256" key="12">
    <source>
        <dbReference type="SAM" id="MobiDB-lite"/>
    </source>
</evidence>
<evidence type="ECO:0000256" key="9">
    <source>
        <dbReference type="ARBA" id="ARBA00023136"/>
    </source>
</evidence>
<gene>
    <name evidence="16" type="primary">mycP</name>
    <name evidence="16" type="ORF">RM572_20775</name>
</gene>
<dbReference type="PROSITE" id="PS00136">
    <property type="entry name" value="SUBTILASE_ASP"/>
    <property type="match status" value="1"/>
</dbReference>
<dbReference type="Proteomes" id="UP001183414">
    <property type="component" value="Unassembled WGS sequence"/>
</dbReference>
<evidence type="ECO:0000256" key="8">
    <source>
        <dbReference type="ARBA" id="ARBA00022989"/>
    </source>
</evidence>
<feature type="signal peptide" evidence="14">
    <location>
        <begin position="1"/>
        <end position="18"/>
    </location>
</feature>
<name>A0ABU2NW26_9ACTN</name>
<keyword evidence="7 10" id="KW-0720">Serine protease</keyword>
<dbReference type="InterPro" id="IPR036852">
    <property type="entry name" value="Peptidase_S8/S53_dom_sf"/>
</dbReference>
<evidence type="ECO:0000256" key="11">
    <source>
        <dbReference type="SAM" id="Coils"/>
    </source>
</evidence>
<evidence type="ECO:0000313" key="17">
    <source>
        <dbReference type="Proteomes" id="UP001183414"/>
    </source>
</evidence>
<keyword evidence="11" id="KW-0175">Coiled coil</keyword>
<evidence type="ECO:0000256" key="7">
    <source>
        <dbReference type="ARBA" id="ARBA00022825"/>
    </source>
</evidence>
<comment type="subcellular location">
    <subcellularLocation>
        <location evidence="1">Cell membrane</location>
        <topology evidence="1">Single-pass membrane protein</topology>
    </subcellularLocation>
</comment>
<dbReference type="RefSeq" id="WP_311674879.1">
    <property type="nucleotide sequence ID" value="NZ_JAVREQ010000020.1"/>
</dbReference>
<keyword evidence="4 10" id="KW-0645">Protease</keyword>
<dbReference type="EMBL" id="JAVREQ010000020">
    <property type="protein sequence ID" value="MDT0381195.1"/>
    <property type="molecule type" value="Genomic_DNA"/>
</dbReference>
<keyword evidence="6 10" id="KW-0378">Hydrolase</keyword>
<dbReference type="InterPro" id="IPR015500">
    <property type="entry name" value="Peptidase_S8_subtilisin-rel"/>
</dbReference>
<evidence type="ECO:0000256" key="2">
    <source>
        <dbReference type="ARBA" id="ARBA00011073"/>
    </source>
</evidence>
<dbReference type="Pfam" id="PF00082">
    <property type="entry name" value="Peptidase_S8"/>
    <property type="match status" value="1"/>
</dbReference>
<organism evidence="16 17">
    <name type="scientific">Streptomyces hazeniae</name>
    <dbReference type="NCBI Taxonomy" id="3075538"/>
    <lineage>
        <taxon>Bacteria</taxon>
        <taxon>Bacillati</taxon>
        <taxon>Actinomycetota</taxon>
        <taxon>Actinomycetes</taxon>
        <taxon>Kitasatosporales</taxon>
        <taxon>Streptomycetaceae</taxon>
        <taxon>Streptomyces</taxon>
    </lineage>
</organism>
<reference evidence="17" key="1">
    <citation type="submission" date="2023-07" db="EMBL/GenBank/DDBJ databases">
        <title>30 novel species of actinomycetes from the DSMZ collection.</title>
        <authorList>
            <person name="Nouioui I."/>
        </authorList>
    </citation>
    <scope>NUCLEOTIDE SEQUENCE [LARGE SCALE GENOMIC DNA]</scope>
    <source>
        <strain evidence="17">DSM 42041</strain>
    </source>
</reference>
<comment type="caution">
    <text evidence="16">The sequence shown here is derived from an EMBL/GenBank/DDBJ whole genome shotgun (WGS) entry which is preliminary data.</text>
</comment>
<proteinExistence type="inferred from homology"/>
<feature type="compositionally biased region" description="Pro residues" evidence="12">
    <location>
        <begin position="418"/>
        <end position="434"/>
    </location>
</feature>
<evidence type="ECO:0000256" key="10">
    <source>
        <dbReference type="PROSITE-ProRule" id="PRU01240"/>
    </source>
</evidence>
<feature type="transmembrane region" description="Helical" evidence="13">
    <location>
        <begin position="349"/>
        <end position="371"/>
    </location>
</feature>
<evidence type="ECO:0000256" key="14">
    <source>
        <dbReference type="SAM" id="SignalP"/>
    </source>
</evidence>
<dbReference type="InterPro" id="IPR023827">
    <property type="entry name" value="Peptidase_S8_Asp-AS"/>
</dbReference>
<feature type="active site" description="Charge relay system" evidence="10">
    <location>
        <position position="87"/>
    </location>
</feature>
<dbReference type="PRINTS" id="PR00723">
    <property type="entry name" value="SUBTILISIN"/>
</dbReference>
<feature type="compositionally biased region" description="Pro residues" evidence="12">
    <location>
        <begin position="389"/>
        <end position="403"/>
    </location>
</feature>
<evidence type="ECO:0000256" key="5">
    <source>
        <dbReference type="ARBA" id="ARBA00022692"/>
    </source>
</evidence>
<keyword evidence="5 13" id="KW-0812">Transmembrane</keyword>
<feature type="domain" description="Peptidase S8/S53" evidence="15">
    <location>
        <begin position="44"/>
        <end position="297"/>
    </location>
</feature>
<feature type="coiled-coil region" evidence="11">
    <location>
        <begin position="320"/>
        <end position="347"/>
    </location>
</feature>
<sequence>MSVSALVAALGVMPASHAAADEVRQAQWPLTTLEAARLWKESRGAGQVVAVIDDGINVAHPDLEGRILDGKDFIDGGSPAHQDGDSHGTGIASIIAGHGHGRGDTEGVMGLAPEAKILPIRDQGFDDTIGYAESIRYAVDQGASVINISQKQDRPLAPQEESEAIAYALKNDVVVVGATGNDGGEVGYPAAYAGVVAVSGTDEDGAFWTESSSGDQTLLSAPAEDVVVAGGTSDPNGYGIVDGTSAAAAYTSAAAALVRDKFPDLTAGQIVNRLTETAELPASVEGAQVPHPQYGYGVIRPLAALTEDIPKGSEYGPLRIPEATKEAQEQKERLAESAEMQKQADRKAIIAWSVIGAVGLLVIALVVWLVVRRRRKRNRPGGPGGPGGFPGPPGPGHPYPYPQQPYGQQPPQYTSYGTPPPQGHPAPPPQPPPR</sequence>
<dbReference type="PANTHER" id="PTHR43806:SF11">
    <property type="entry name" value="CEREVISIN-RELATED"/>
    <property type="match status" value="1"/>
</dbReference>
<dbReference type="InterPro" id="IPR023834">
    <property type="entry name" value="T7SS_pept_S8A_mycosin"/>
</dbReference>
<dbReference type="InterPro" id="IPR022398">
    <property type="entry name" value="Peptidase_S8_His-AS"/>
</dbReference>